<keyword evidence="6" id="KW-0472">Membrane</keyword>
<dbReference type="PRINTS" id="PR00252">
    <property type="entry name" value="NRIONCHANNEL"/>
</dbReference>
<keyword evidence="16" id="KW-1185">Reference proteome</keyword>
<evidence type="ECO:0000256" key="5">
    <source>
        <dbReference type="ARBA" id="ARBA00023065"/>
    </source>
</evidence>
<dbReference type="EMBL" id="CAJOBP010003477">
    <property type="protein sequence ID" value="CAF4406912.1"/>
    <property type="molecule type" value="Genomic_DNA"/>
</dbReference>
<keyword evidence="1 11" id="KW-0813">Transport</keyword>
<gene>
    <name evidence="13" type="ORF">TIS948_LOCUS7226</name>
    <name evidence="14" type="ORF">UJA718_LOCUS19521</name>
</gene>
<comment type="caution">
    <text evidence="13">The sequence shown here is derived from an EMBL/GenBank/DDBJ whole genome shotgun (WGS) entry which is preliminary data.</text>
</comment>
<evidence type="ECO:0000256" key="3">
    <source>
        <dbReference type="ARBA" id="ARBA00022692"/>
    </source>
</evidence>
<dbReference type="SUPFAM" id="SSF63712">
    <property type="entry name" value="Nicotinic receptor ligand binding domain-like"/>
    <property type="match status" value="1"/>
</dbReference>
<dbReference type="EMBL" id="CAJNXB010000884">
    <property type="protein sequence ID" value="CAF3106433.1"/>
    <property type="molecule type" value="Genomic_DNA"/>
</dbReference>
<evidence type="ECO:0000256" key="10">
    <source>
        <dbReference type="ARBA" id="ARBA00034099"/>
    </source>
</evidence>
<dbReference type="InterPro" id="IPR002394">
    <property type="entry name" value="Nicotinic_acetylcholine_rcpt"/>
</dbReference>
<evidence type="ECO:0000256" key="9">
    <source>
        <dbReference type="ARBA" id="ARBA00023303"/>
    </source>
</evidence>
<evidence type="ECO:0000313" key="15">
    <source>
        <dbReference type="Proteomes" id="UP000663825"/>
    </source>
</evidence>
<dbReference type="GO" id="GO:0022848">
    <property type="term" value="F:acetylcholine-gated monoatomic cation-selective channel activity"/>
    <property type="evidence" value="ECO:0007669"/>
    <property type="project" value="InterPro"/>
</dbReference>
<name>A0A817NF27_9BILA</name>
<evidence type="ECO:0000256" key="1">
    <source>
        <dbReference type="ARBA" id="ARBA00022448"/>
    </source>
</evidence>
<keyword evidence="8" id="KW-1071">Ligand-gated ion channel</keyword>
<dbReference type="PROSITE" id="PS00236">
    <property type="entry name" value="NEUROTR_ION_CHANNEL"/>
    <property type="match status" value="1"/>
</dbReference>
<evidence type="ECO:0000256" key="8">
    <source>
        <dbReference type="ARBA" id="ARBA00023286"/>
    </source>
</evidence>
<feature type="chain" id="PRO_5035953388" description="Neurotransmitter-gated ion-channel ligand-binding domain-containing protein" evidence="11">
    <location>
        <begin position="17"/>
        <end position="180"/>
    </location>
</feature>
<keyword evidence="11" id="KW-0732">Signal</keyword>
<dbReference type="InterPro" id="IPR018000">
    <property type="entry name" value="Neurotransmitter_ion_chnl_CS"/>
</dbReference>
<evidence type="ECO:0000256" key="6">
    <source>
        <dbReference type="ARBA" id="ARBA00023136"/>
    </source>
</evidence>
<keyword evidence="5 11" id="KW-0406">Ion transport</keyword>
<dbReference type="CDD" id="cd18989">
    <property type="entry name" value="LGIC_ECD_cation"/>
    <property type="match status" value="1"/>
</dbReference>
<evidence type="ECO:0000256" key="11">
    <source>
        <dbReference type="RuleBase" id="RU000687"/>
    </source>
</evidence>
<evidence type="ECO:0000256" key="4">
    <source>
        <dbReference type="ARBA" id="ARBA00023018"/>
    </source>
</evidence>
<dbReference type="AlphaFoldDB" id="A0A817NF27"/>
<keyword evidence="9 11" id="KW-0407">Ion channel</keyword>
<evidence type="ECO:0000313" key="14">
    <source>
        <dbReference type="EMBL" id="CAF4406912.1"/>
    </source>
</evidence>
<proteinExistence type="inferred from homology"/>
<dbReference type="Proteomes" id="UP000663825">
    <property type="component" value="Unassembled WGS sequence"/>
</dbReference>
<dbReference type="InterPro" id="IPR036734">
    <property type="entry name" value="Neur_chan_lig-bd_sf"/>
</dbReference>
<protein>
    <recommendedName>
        <fullName evidence="12">Neurotransmitter-gated ion-channel ligand-binding domain-containing protein</fullName>
    </recommendedName>
</protein>
<keyword evidence="3" id="KW-0812">Transmembrane</keyword>
<feature type="signal peptide" evidence="11">
    <location>
        <begin position="1"/>
        <end position="16"/>
    </location>
</feature>
<keyword evidence="2" id="KW-1003">Cell membrane</keyword>
<evidence type="ECO:0000313" key="16">
    <source>
        <dbReference type="Proteomes" id="UP000663873"/>
    </source>
</evidence>
<sequence>MIKLVDFIILVQYLFCFCDCGTLSTSQLAEQILITTLLNEYNKNIRPDDQVFVDVNFDLEQIVSIDEKQQIMTSSSFISQVWYDSRSSWTPNATNNNIKVVMLPAKSLWIPDTMILNSADASGYLTVSDYSLASVNYTGAVYMIIPALTIRTRCDFNVQKFPFDKQICTINLTSWSQGSN</sequence>
<dbReference type="GO" id="GO:0004888">
    <property type="term" value="F:transmembrane signaling receptor activity"/>
    <property type="evidence" value="ECO:0007669"/>
    <property type="project" value="InterPro"/>
</dbReference>
<dbReference type="InterPro" id="IPR006201">
    <property type="entry name" value="Neur_channel"/>
</dbReference>
<dbReference type="InterPro" id="IPR006202">
    <property type="entry name" value="Neur_chan_lig-bd"/>
</dbReference>
<evidence type="ECO:0000313" key="13">
    <source>
        <dbReference type="EMBL" id="CAF3106433.1"/>
    </source>
</evidence>
<evidence type="ECO:0000256" key="2">
    <source>
        <dbReference type="ARBA" id="ARBA00022475"/>
    </source>
</evidence>
<dbReference type="OrthoDB" id="5975154at2759"/>
<reference evidence="13" key="1">
    <citation type="submission" date="2021-02" db="EMBL/GenBank/DDBJ databases">
        <authorList>
            <person name="Nowell W R."/>
        </authorList>
    </citation>
    <scope>NUCLEOTIDE SEQUENCE</scope>
</reference>
<dbReference type="Gene3D" id="2.70.170.10">
    <property type="entry name" value="Neurotransmitter-gated ion-channel ligand-binding domain"/>
    <property type="match status" value="1"/>
</dbReference>
<organism evidence="13 15">
    <name type="scientific">Rotaria socialis</name>
    <dbReference type="NCBI Taxonomy" id="392032"/>
    <lineage>
        <taxon>Eukaryota</taxon>
        <taxon>Metazoa</taxon>
        <taxon>Spiralia</taxon>
        <taxon>Gnathifera</taxon>
        <taxon>Rotifera</taxon>
        <taxon>Eurotatoria</taxon>
        <taxon>Bdelloidea</taxon>
        <taxon>Philodinida</taxon>
        <taxon>Philodinidae</taxon>
        <taxon>Rotaria</taxon>
    </lineage>
</organism>
<evidence type="ECO:0000256" key="7">
    <source>
        <dbReference type="ARBA" id="ARBA00023170"/>
    </source>
</evidence>
<keyword evidence="4" id="KW-0770">Synapse</keyword>
<comment type="similarity">
    <text evidence="11">Belongs to the ligand-gated ion channel (TC 1.A.9) family.</text>
</comment>
<dbReference type="PRINTS" id="PR00254">
    <property type="entry name" value="NICOTINICR"/>
</dbReference>
<feature type="domain" description="Neurotransmitter-gated ion-channel ligand-binding" evidence="12">
    <location>
        <begin position="32"/>
        <end position="177"/>
    </location>
</feature>
<keyword evidence="7" id="KW-0675">Receptor</keyword>
<dbReference type="Pfam" id="PF02931">
    <property type="entry name" value="Neur_chan_LBD"/>
    <property type="match status" value="1"/>
</dbReference>
<comment type="subcellular location">
    <subcellularLocation>
        <location evidence="10">Synaptic cell membrane</location>
        <topology evidence="10">Multi-pass membrane protein</topology>
    </subcellularLocation>
</comment>
<dbReference type="Proteomes" id="UP000663873">
    <property type="component" value="Unassembled WGS sequence"/>
</dbReference>
<evidence type="ECO:0000259" key="12">
    <source>
        <dbReference type="Pfam" id="PF02931"/>
    </source>
</evidence>
<dbReference type="PANTHER" id="PTHR18945">
    <property type="entry name" value="NEUROTRANSMITTER GATED ION CHANNEL"/>
    <property type="match status" value="1"/>
</dbReference>
<accession>A0A817NF27</accession>
<dbReference type="GO" id="GO:0045211">
    <property type="term" value="C:postsynaptic membrane"/>
    <property type="evidence" value="ECO:0007669"/>
    <property type="project" value="InterPro"/>
</dbReference>